<dbReference type="GeneID" id="13842705"/>
<evidence type="ECO:0000313" key="1">
    <source>
        <dbReference type="EMBL" id="AER41548.1"/>
    </source>
</evidence>
<keyword evidence="2" id="KW-1185">Reference proteome</keyword>
<dbReference type="EMBL" id="JN408834">
    <property type="protein sequence ID" value="AER41548.1"/>
    <property type="molecule type" value="Genomic_DNA"/>
</dbReference>
<dbReference type="RefSeq" id="YP_006908630.1">
    <property type="nucleotide sequence ID" value="NC_018875.1"/>
</dbReference>
<evidence type="ECO:0000313" key="2">
    <source>
        <dbReference type="Proteomes" id="UP000201571"/>
    </source>
</evidence>
<name>K4EQF7_9BBAC</name>
<sequence length="102" mass="11861">MATVEQLQNVHVKVFGKRKSAFDLIKLIIHRDRIEAYFERKAVTDRVCSVEISGLRHYEFTAYSTNGTQHHSINGIIDIEDNDTMYNVIGGKIQFFMHIFIE</sequence>
<accession>K4EQF7</accession>
<dbReference type="Proteomes" id="UP000201571">
    <property type="component" value="Segment"/>
</dbReference>
<protein>
    <submittedName>
        <fullName evidence="1">Uncharacterized protein</fullName>
    </submittedName>
</protein>
<dbReference type="KEGG" id="vg:13842705"/>
<organism evidence="1 2">
    <name type="scientific">Epinotia aporema granulovirus</name>
    <dbReference type="NCBI Taxonomy" id="166056"/>
    <lineage>
        <taxon>Viruses</taxon>
        <taxon>Viruses incertae sedis</taxon>
        <taxon>Naldaviricetes</taxon>
        <taxon>Lefavirales</taxon>
        <taxon>Baculoviridae</taxon>
        <taxon>Betabaculovirus</taxon>
        <taxon>Betabaculovirus epaporemae</taxon>
    </lineage>
</organism>
<reference evidence="1 2" key="1">
    <citation type="journal article" date="2012" name="BMC Genomics">
        <title>Genome of Epinotia aporema granulovirus (EpapGV), a polyorganotropic fast killing betabaculovirus with a novel thymidylate kinase gene.</title>
        <authorList>
            <person name="Ferrelli M.L."/>
            <person name="Salvador R."/>
            <person name="Biedma M.E."/>
            <person name="Berretta M.F."/>
            <person name="Haase S."/>
            <person name="Sciocco-Cap A."/>
            <person name="Ghiringhelli P.D."/>
            <person name="Romanowski V."/>
        </authorList>
    </citation>
    <scope>NUCLEOTIDE SEQUENCE [LARGE SCALE GENOMIC DNA]</scope>
</reference>
<dbReference type="OrthoDB" id="18985at10239"/>
<proteinExistence type="predicted"/>